<feature type="domain" description="Protein FecR C-terminal" evidence="3">
    <location>
        <begin position="252"/>
        <end position="319"/>
    </location>
</feature>
<accession>A0A4V5MN35</accession>
<dbReference type="GO" id="GO:0016989">
    <property type="term" value="F:sigma factor antagonist activity"/>
    <property type="evidence" value="ECO:0007669"/>
    <property type="project" value="TreeGrafter"/>
</dbReference>
<dbReference type="RefSeq" id="WP_136899772.1">
    <property type="nucleotide sequence ID" value="NZ_SUME01000001.1"/>
</dbReference>
<evidence type="ECO:0000256" key="1">
    <source>
        <dbReference type="SAM" id="Phobius"/>
    </source>
</evidence>
<dbReference type="Gene3D" id="2.60.120.1440">
    <property type="match status" value="1"/>
</dbReference>
<gene>
    <name evidence="4" type="ORF">FAZ15_02755</name>
</gene>
<dbReference type="Gene3D" id="3.55.50.30">
    <property type="match status" value="1"/>
</dbReference>
<dbReference type="PANTHER" id="PTHR30273:SF2">
    <property type="entry name" value="PROTEIN FECR"/>
    <property type="match status" value="1"/>
</dbReference>
<keyword evidence="1" id="KW-1133">Transmembrane helix</keyword>
<dbReference type="AlphaFoldDB" id="A0A4V5MN35"/>
<feature type="domain" description="FecR protein" evidence="2">
    <location>
        <begin position="124"/>
        <end position="209"/>
    </location>
</feature>
<dbReference type="EMBL" id="SUME01000001">
    <property type="protein sequence ID" value="TJZ63228.1"/>
    <property type="molecule type" value="Genomic_DNA"/>
</dbReference>
<dbReference type="Pfam" id="PF04773">
    <property type="entry name" value="FecR"/>
    <property type="match status" value="1"/>
</dbReference>
<reference evidence="4 5" key="1">
    <citation type="submission" date="2019-04" db="EMBL/GenBank/DDBJ databases">
        <title>Sphingobacterium olei sp. nov., isolated from oil-contaminated soil.</title>
        <authorList>
            <person name="Liu B."/>
        </authorList>
    </citation>
    <scope>NUCLEOTIDE SEQUENCE [LARGE SCALE GENOMIC DNA]</scope>
    <source>
        <strain evidence="4 5">HAL-9</strain>
    </source>
</reference>
<evidence type="ECO:0000259" key="2">
    <source>
        <dbReference type="Pfam" id="PF04773"/>
    </source>
</evidence>
<dbReference type="PANTHER" id="PTHR30273">
    <property type="entry name" value="PERIPLASMIC SIGNAL SENSOR AND SIGMA FACTOR ACTIVATOR FECR-RELATED"/>
    <property type="match status" value="1"/>
</dbReference>
<comment type="caution">
    <text evidence="4">The sequence shown here is derived from an EMBL/GenBank/DDBJ whole genome shotgun (WGS) entry which is preliminary data.</text>
</comment>
<dbReference type="Proteomes" id="UP000306808">
    <property type="component" value="Unassembled WGS sequence"/>
</dbReference>
<feature type="transmembrane region" description="Helical" evidence="1">
    <location>
        <begin position="90"/>
        <end position="111"/>
    </location>
</feature>
<evidence type="ECO:0000313" key="4">
    <source>
        <dbReference type="EMBL" id="TJZ63228.1"/>
    </source>
</evidence>
<organism evidence="4 5">
    <name type="scientific">Sphingobacterium olei</name>
    <dbReference type="NCBI Taxonomy" id="2571155"/>
    <lineage>
        <taxon>Bacteria</taxon>
        <taxon>Pseudomonadati</taxon>
        <taxon>Bacteroidota</taxon>
        <taxon>Sphingobacteriia</taxon>
        <taxon>Sphingobacteriales</taxon>
        <taxon>Sphingobacteriaceae</taxon>
        <taxon>Sphingobacterium</taxon>
    </lineage>
</organism>
<keyword evidence="1" id="KW-0812">Transmembrane</keyword>
<sequence>MKKEWITKYILGEETAEERVLVEQWIKQDKDHETEYLDMKKAWELGEKMKVPLEVDVDRAWNDFVGLRDERMPYSKSTVKPKQKITSMGWWKIVAAIVVVCLSSMLIISSFSQEEYFKTRAYTRRSSLPDGSIISMNKRSELSYHSSLFHKTRRVNLVKGEAFFEVKKDTERPFIIETGKTKITVMGTSFHVRRSGQETEVVVATGSVKVNYANQELVLTPKQTLIIQDTLQGKAKVDTVPDQLYKYYVHQEFIFENTPLSRVLDIFSRAYGQQFILDNPDHGKLLLTTTFREQKMSEMISVIGQTFNLTIEKRGNAYHIK</sequence>
<proteinExistence type="predicted"/>
<protein>
    <submittedName>
        <fullName evidence="4">DUF4974 domain-containing protein</fullName>
    </submittedName>
</protein>
<dbReference type="InterPro" id="IPR032508">
    <property type="entry name" value="FecR_C"/>
</dbReference>
<keyword evidence="5" id="KW-1185">Reference proteome</keyword>
<dbReference type="OrthoDB" id="1452822at2"/>
<dbReference type="InterPro" id="IPR006860">
    <property type="entry name" value="FecR"/>
</dbReference>
<dbReference type="Pfam" id="PF16344">
    <property type="entry name" value="FecR_C"/>
    <property type="match status" value="1"/>
</dbReference>
<evidence type="ECO:0000259" key="3">
    <source>
        <dbReference type="Pfam" id="PF16344"/>
    </source>
</evidence>
<evidence type="ECO:0000313" key="5">
    <source>
        <dbReference type="Proteomes" id="UP000306808"/>
    </source>
</evidence>
<dbReference type="PIRSF" id="PIRSF018266">
    <property type="entry name" value="FecR"/>
    <property type="match status" value="1"/>
</dbReference>
<name>A0A4V5MN35_9SPHI</name>
<keyword evidence="1" id="KW-0472">Membrane</keyword>
<dbReference type="InterPro" id="IPR012373">
    <property type="entry name" value="Ferrdict_sens_TM"/>
</dbReference>